<feature type="transmembrane region" description="Helical" evidence="1">
    <location>
        <begin position="22"/>
        <end position="41"/>
    </location>
</feature>
<protein>
    <submittedName>
        <fullName evidence="2">Uncharacterized protein</fullName>
    </submittedName>
</protein>
<accession>A0A8A2VJZ8</accession>
<keyword evidence="1" id="KW-0812">Transmembrane</keyword>
<keyword evidence="3" id="KW-1185">Reference proteome</keyword>
<dbReference type="EMBL" id="CP071462">
    <property type="protein sequence ID" value="QSW98528.1"/>
    <property type="molecule type" value="Genomic_DNA"/>
</dbReference>
<keyword evidence="1" id="KW-0472">Membrane</keyword>
<reference evidence="2 3" key="1">
    <citation type="submission" date="2021-03" db="EMBL/GenBank/DDBJ databases">
        <title>Haloterrigena longa sp. nov. and Haloterrigena limicola sp. nov., extremely halophilic archaea isolated from a salt lake.</title>
        <authorList>
            <person name="Henglin C."/>
        </authorList>
    </citation>
    <scope>NUCLEOTIDE SEQUENCE [LARGE SCALE GENOMIC DNA]</scope>
    <source>
        <strain evidence="2 3">KZCA68</strain>
    </source>
</reference>
<evidence type="ECO:0000313" key="2">
    <source>
        <dbReference type="EMBL" id="QSW98528.1"/>
    </source>
</evidence>
<dbReference type="Proteomes" id="UP000663203">
    <property type="component" value="Chromosome"/>
</dbReference>
<dbReference type="GeneID" id="63188471"/>
<dbReference type="RefSeq" id="WP_207288137.1">
    <property type="nucleotide sequence ID" value="NZ_CP071462.1"/>
</dbReference>
<dbReference type="KEGG" id="hakz:J0X25_14160"/>
<evidence type="ECO:0000313" key="3">
    <source>
        <dbReference type="Proteomes" id="UP000663203"/>
    </source>
</evidence>
<evidence type="ECO:0000256" key="1">
    <source>
        <dbReference type="SAM" id="Phobius"/>
    </source>
</evidence>
<dbReference type="AlphaFoldDB" id="A0A8A2VJZ8"/>
<sequence length="56" mass="6066">MYIPLAGNALQIASTIDVASSVGRYVLLAAFGVIVFVRIVLQFEHIHEIYGDDTAS</sequence>
<name>A0A8A2VJZ8_9EURY</name>
<gene>
    <name evidence="2" type="ORF">J0X25_14160</name>
</gene>
<organism evidence="2 3">
    <name type="scientific">Haloterrigena alkaliphila</name>
    <dbReference type="NCBI Taxonomy" id="2816475"/>
    <lineage>
        <taxon>Archaea</taxon>
        <taxon>Methanobacteriati</taxon>
        <taxon>Methanobacteriota</taxon>
        <taxon>Stenosarchaea group</taxon>
        <taxon>Halobacteria</taxon>
        <taxon>Halobacteriales</taxon>
        <taxon>Natrialbaceae</taxon>
        <taxon>Haloterrigena</taxon>
    </lineage>
</organism>
<proteinExistence type="predicted"/>
<keyword evidence="1" id="KW-1133">Transmembrane helix</keyword>